<evidence type="ECO:0000256" key="3">
    <source>
        <dbReference type="ARBA" id="ARBA00022729"/>
    </source>
</evidence>
<evidence type="ECO:0000256" key="1">
    <source>
        <dbReference type="ARBA" id="ARBA00004613"/>
    </source>
</evidence>
<evidence type="ECO:0000256" key="5">
    <source>
        <dbReference type="SAM" id="SignalP"/>
    </source>
</evidence>
<evidence type="ECO:0000313" key="8">
    <source>
        <dbReference type="Proteomes" id="UP000298781"/>
    </source>
</evidence>
<dbReference type="Pfam" id="PF05860">
    <property type="entry name" value="TPS"/>
    <property type="match status" value="1"/>
</dbReference>
<dbReference type="OrthoDB" id="1776524at2"/>
<dbReference type="RefSeq" id="WP_136962937.1">
    <property type="nucleotide sequence ID" value="NZ_CP039690.1"/>
</dbReference>
<dbReference type="Gene3D" id="2.160.20.110">
    <property type="match status" value="1"/>
</dbReference>
<dbReference type="InterPro" id="IPR050909">
    <property type="entry name" value="Bact_Autotransporter_VF"/>
</dbReference>
<dbReference type="InterPro" id="IPR041286">
    <property type="entry name" value="MBG_2"/>
</dbReference>
<dbReference type="InterPro" id="IPR008638">
    <property type="entry name" value="FhaB/CdiA-like_TPS"/>
</dbReference>
<dbReference type="PANTHER" id="PTHR12338">
    <property type="entry name" value="AUTOTRANSPORTER"/>
    <property type="match status" value="1"/>
</dbReference>
<evidence type="ECO:0000259" key="6">
    <source>
        <dbReference type="SMART" id="SM00912"/>
    </source>
</evidence>
<dbReference type="InterPro" id="IPR011050">
    <property type="entry name" value="Pectin_lyase_fold/virulence"/>
</dbReference>
<dbReference type="SMART" id="SM00912">
    <property type="entry name" value="Haemagg_act"/>
    <property type="match status" value="1"/>
</dbReference>
<dbReference type="Pfam" id="PF07581">
    <property type="entry name" value="Glug"/>
    <property type="match status" value="1"/>
</dbReference>
<proteinExistence type="predicted"/>
<evidence type="ECO:0000313" key="7">
    <source>
        <dbReference type="EMBL" id="QCI67506.1"/>
    </source>
</evidence>
<dbReference type="Pfam" id="PF18676">
    <property type="entry name" value="MBG_2"/>
    <property type="match status" value="8"/>
</dbReference>
<protein>
    <submittedName>
        <fullName evidence="7">Filamentous hemagglutinin N-terminal domain-containing protein</fullName>
    </submittedName>
</protein>
<dbReference type="InterPro" id="IPR012334">
    <property type="entry name" value="Pectin_lyas_fold"/>
</dbReference>
<sequence>MSHAQVEAPTRSPRGSLATVLLASTALISASAAYGQALPTGGTVASGGVTIATPSATQMTINQSTGSAVVNWQSFSVGAGSTVNIVQPSASSALLNRVTGNTPSTISGQVNANGQVFLVNPNGIAITRSGAVNAAGFVASTLGISDEDFNAGRRNFTGNGASAAVSNAGAITISRGGYAALIGGSVDNAGTISVPLGRVGLGSGERATLDLSGDGFLQVALPTKASGNGALVSHSGWISADGGRVEIRAAQARDAVRQAVNLSGVVEARSVSGRQGEIVLGGGDGAVSVTGRLDVSTRQRQASPARPARTNRAAAPATGGRITVTARTIDMRGAHLDASGRDGGGQIRIGGDYQGSGPLQRAETTTIDAATTIRADALSRGNGGRVIVWSDLDTRFAGLITARGGAQGGDGGFAEVSGKAHLGYTGFTDLSATLGRFGTLLLDPYNVTISNGADSNHSGFGATGNDSVINVTTLQNALAGANVTVTTGSGGAQSGDIMVANNVTWSRPTTLTLSAFRNITVNAGVSITNSTSGAGLVLQSDATGTGTGTVSLLGTVSLANGTTRIYYNAANYAAPTDYSAASTGPTTAYMLVNTLSQLQAMTTNSGGNYALGRDIDATATSGWNGGAGFVPIGQSFGTEYYGHFDGQGHKITNLTINRPTEEYVGLFGLTWQASVSNVSFVGGSITGGQYTGTVIGRSWGTMVSGASSSATVSGASHTGGLVGLNEGVGRVSQSYATGSVTASSGSQGVGGLVGTNFGTVVQSYATGTINGASSFWAGGLVGTNYGVVTQSYATGTVNGNWGAGGLVGWNAGGAISQSYSTGAVSAGTYLGGLVGTTNNGGTTTNSYWNVETSGQSTSDGGTGLTTAQMQVAASFAGFDAAVWAPASSSYRPELFGVSGVVGVTGAATRYYGDANPTSATFYGAGRWNTITTGVSYSTTATPASGVGSYSTSVGTGAVGTFANGGATRFVYLTGGQLTVAPRPLTVTANAATRGYGDANPALTYSLTSGSLVGGDVLSGALATSANGTSGIGDYAITLGSVAATANYAITYVGANLTVTPRAVTVTANAASRTYGDANPAFSYGLTSGSLANGDVLAGALGTTASAGSDVGTYGLTQGSVGISANYAVTFVGADLTVAQRAVTVTANAASRQYGDANPLFGFTTTSLGAGAAISGSLASSADGTSGVGAYGITQGTVTTANNPNYAVTYVGADLTVTQRAITVTADAQSRSYGDANPALTYALTSGSLVNADGFSGNLTTAANGASNVGAYGIAQGTVAVSANYAVTYVGADLTVNQRAVTVTANAASRSYGDANPTFTYGLTSGSLVNGDTLTGALATSATASSDVGTYGLAQGSVGISANYAVTYVGADLTVKQRAVTVTANGASRVYGDANPSLTYTTTSLGAGAALTGSLATSADLTSNVGAYGIGPGTVTTANNPNYAVTYVGADLTVTQRAVTVAANAAARTYGDANPALTYGLTSGSLVNGDSLTGTLATSATATSNVGGYGITQGTLAASSNYALTFVGANLAVTQRAITVTANDLSRLAGQPNPQLTYAVGGRGLANGDSLAGELATTATPASGPGSYAITQGTLVASSNYLVAFNAGNLAVTPAGAVSPEVASVVDWAFRANSTRPGSFDGIKTFAMLARDRDALIEDARFGRPVVCLGVASSACFAAP</sequence>
<reference evidence="7 8" key="1">
    <citation type="submission" date="2019-04" db="EMBL/GenBank/DDBJ databases">
        <title>Phreatobacter aquaticus sp. nov.</title>
        <authorList>
            <person name="Choi A."/>
        </authorList>
    </citation>
    <scope>NUCLEOTIDE SEQUENCE [LARGE SCALE GENOMIC DNA]</scope>
    <source>
        <strain evidence="7 8">KCTC 52518</strain>
    </source>
</reference>
<dbReference type="NCBIfam" id="TIGR01901">
    <property type="entry name" value="adhes_NPXG"/>
    <property type="match status" value="1"/>
</dbReference>
<organism evidence="7 8">
    <name type="scientific">Phreatobacter stygius</name>
    <dbReference type="NCBI Taxonomy" id="1940610"/>
    <lineage>
        <taxon>Bacteria</taxon>
        <taxon>Pseudomonadati</taxon>
        <taxon>Pseudomonadota</taxon>
        <taxon>Alphaproteobacteria</taxon>
        <taxon>Hyphomicrobiales</taxon>
        <taxon>Phreatobacteraceae</taxon>
        <taxon>Phreatobacter</taxon>
    </lineage>
</organism>
<gene>
    <name evidence="7" type="ORF">E8M01_26745</name>
</gene>
<dbReference type="Proteomes" id="UP000298781">
    <property type="component" value="Chromosome"/>
</dbReference>
<feature type="signal peptide" evidence="5">
    <location>
        <begin position="1"/>
        <end position="32"/>
    </location>
</feature>
<dbReference type="PANTHER" id="PTHR12338:SF8">
    <property type="entry name" value="HEME_HEMOPEXIN-BINDING PROTEIN"/>
    <property type="match status" value="1"/>
</dbReference>
<accession>A0A4D7BDT7</accession>
<dbReference type="EMBL" id="CP039690">
    <property type="protein sequence ID" value="QCI67506.1"/>
    <property type="molecule type" value="Genomic_DNA"/>
</dbReference>
<keyword evidence="8" id="KW-1185">Reference proteome</keyword>
<dbReference type="KEGG" id="pstg:E8M01_26745"/>
<feature type="compositionally biased region" description="Low complexity" evidence="4">
    <location>
        <begin position="298"/>
        <end position="317"/>
    </location>
</feature>
<feature type="chain" id="PRO_5020212566" evidence="5">
    <location>
        <begin position="33"/>
        <end position="1679"/>
    </location>
</feature>
<comment type="subcellular location">
    <subcellularLocation>
        <location evidence="1">Secreted</location>
    </subcellularLocation>
</comment>
<feature type="region of interest" description="Disordered" evidence="4">
    <location>
        <begin position="295"/>
        <end position="317"/>
    </location>
</feature>
<dbReference type="Gene3D" id="3.30.160.710">
    <property type="match status" value="5"/>
</dbReference>
<dbReference type="GO" id="GO:0005576">
    <property type="term" value="C:extracellular region"/>
    <property type="evidence" value="ECO:0007669"/>
    <property type="project" value="UniProtKB-SubCell"/>
</dbReference>
<feature type="domain" description="Filamentous haemagglutinin FhaB/tRNA nuclease CdiA-like TPS" evidence="6">
    <location>
        <begin position="35"/>
        <end position="148"/>
    </location>
</feature>
<dbReference type="InterPro" id="IPR011493">
    <property type="entry name" value="GLUG"/>
</dbReference>
<dbReference type="Gene3D" id="2.160.20.10">
    <property type="entry name" value="Single-stranded right-handed beta-helix, Pectin lyase-like"/>
    <property type="match status" value="1"/>
</dbReference>
<name>A0A4D7BDT7_9HYPH</name>
<dbReference type="SUPFAM" id="SSF51126">
    <property type="entry name" value="Pectin lyase-like"/>
    <property type="match status" value="1"/>
</dbReference>
<keyword evidence="3 5" id="KW-0732">Signal</keyword>
<evidence type="ECO:0000256" key="2">
    <source>
        <dbReference type="ARBA" id="ARBA00022525"/>
    </source>
</evidence>
<evidence type="ECO:0000256" key="4">
    <source>
        <dbReference type="SAM" id="MobiDB-lite"/>
    </source>
</evidence>
<keyword evidence="2" id="KW-0964">Secreted</keyword>